<reference evidence="1 2" key="1">
    <citation type="submission" date="2024-09" db="EMBL/GenBank/DDBJ databases">
        <authorList>
            <person name="Sun Q."/>
            <person name="Mori K."/>
        </authorList>
    </citation>
    <scope>NUCLEOTIDE SEQUENCE [LARGE SCALE GENOMIC DNA]</scope>
    <source>
        <strain evidence="1 2">JCM 3143</strain>
    </source>
</reference>
<dbReference type="Proteomes" id="UP001589532">
    <property type="component" value="Unassembled WGS sequence"/>
</dbReference>
<protein>
    <recommendedName>
        <fullName evidence="3">Lipoprotein</fullName>
    </recommendedName>
</protein>
<dbReference type="RefSeq" id="WP_344986080.1">
    <property type="nucleotide sequence ID" value="NZ_BAAAXV010000001.1"/>
</dbReference>
<organism evidence="1 2">
    <name type="scientific">Nonomuraea helvata</name>
    <dbReference type="NCBI Taxonomy" id="37484"/>
    <lineage>
        <taxon>Bacteria</taxon>
        <taxon>Bacillati</taxon>
        <taxon>Actinomycetota</taxon>
        <taxon>Actinomycetes</taxon>
        <taxon>Streptosporangiales</taxon>
        <taxon>Streptosporangiaceae</taxon>
        <taxon>Nonomuraea</taxon>
    </lineage>
</organism>
<proteinExistence type="predicted"/>
<accession>A0ABV5SBF7</accession>
<keyword evidence="2" id="KW-1185">Reference proteome</keyword>
<sequence>MGIVMAAAMLLVVYGCLVPHAPPLPVPDKAVMSAEEIADRLRGYLDAALTEDGQHRAWSLQVPLLSQCQQELSSPQGVPAYSAGLKVVELPASPLLVRFWLTSPGQANDLLEAARHAAEVCARDSGDARIGDYARGGWRGTLLATAGPHSSDNGDWAVDGVVVAARGPLLAEVSWYWATEYGEGPAPEEVSQGAAAVASVLAAVGGDPEGRGPESTGRTAALAAALPPPSAYGKDMTVWDGMEDPDLTCRSLLESKRMPGAVPVLVRTLTGRVTVREEVAVLPDERTAERTRRLLVTPEDELKSYDGKTFVTPCGKQDDVQYVRVPYKIEPFTRGPWSGELAGLAVRRPDLPPHPTARDSVAHVEVVVRRGTTVARLTWQGPAGKDLAAAVREGREAVARTLDLLS</sequence>
<dbReference type="EMBL" id="JBHMBW010000054">
    <property type="protein sequence ID" value="MFB9629024.1"/>
    <property type="molecule type" value="Genomic_DNA"/>
</dbReference>
<evidence type="ECO:0000313" key="2">
    <source>
        <dbReference type="Proteomes" id="UP001589532"/>
    </source>
</evidence>
<name>A0ABV5SBF7_9ACTN</name>
<evidence type="ECO:0000313" key="1">
    <source>
        <dbReference type="EMBL" id="MFB9629024.1"/>
    </source>
</evidence>
<evidence type="ECO:0008006" key="3">
    <source>
        <dbReference type="Google" id="ProtNLM"/>
    </source>
</evidence>
<comment type="caution">
    <text evidence="1">The sequence shown here is derived from an EMBL/GenBank/DDBJ whole genome shotgun (WGS) entry which is preliminary data.</text>
</comment>
<gene>
    <name evidence="1" type="ORF">ACFFSA_38620</name>
</gene>